<dbReference type="AlphaFoldDB" id="A0A844GRV5"/>
<comment type="function">
    <text evidence="11 13">F(1)F(0) ATP synthase produces ATP from ADP in the presence of a proton or sodium gradient. F-type ATPases consist of two structural domains, F(1) containing the extramembraneous catalytic core and F(0) containing the membrane proton channel, linked together by a central stalk and a peripheral stalk. During catalysis, ATP synthesis in the catalytic domain of F(1) is coupled via a rotary mechanism of the central stalk subunits to proton translocation.</text>
</comment>
<keyword evidence="15" id="KW-0175">Coiled coil</keyword>
<accession>A0A844GRV5</accession>
<dbReference type="InterPro" id="IPR050059">
    <property type="entry name" value="ATP_synthase_B_chain"/>
</dbReference>
<dbReference type="PANTHER" id="PTHR33445">
    <property type="entry name" value="ATP SYNTHASE SUBUNIT B', CHLOROPLASTIC"/>
    <property type="match status" value="1"/>
</dbReference>
<keyword evidence="6 13" id="KW-1133">Transmembrane helix</keyword>
<evidence type="ECO:0000256" key="10">
    <source>
        <dbReference type="ARBA" id="ARBA00023310"/>
    </source>
</evidence>
<dbReference type="Proteomes" id="UP000437131">
    <property type="component" value="Unassembled WGS sequence"/>
</dbReference>
<dbReference type="InterPro" id="IPR028987">
    <property type="entry name" value="ATP_synth_B-like_membr_sf"/>
</dbReference>
<evidence type="ECO:0000256" key="13">
    <source>
        <dbReference type="HAMAP-Rule" id="MF_01399"/>
    </source>
</evidence>
<comment type="caution">
    <text evidence="16">The sequence shown here is derived from an EMBL/GenBank/DDBJ whole genome shotgun (WGS) entry which is preliminary data.</text>
</comment>
<feature type="coiled-coil region" evidence="15">
    <location>
        <begin position="61"/>
        <end position="139"/>
    </location>
</feature>
<protein>
    <recommendedName>
        <fullName evidence="13">ATP synthase subunit b'</fullName>
    </recommendedName>
    <alternativeName>
        <fullName evidence="13">ATP synthase F(0) sector subunit b'</fullName>
    </alternativeName>
    <alternativeName>
        <fullName evidence="13">ATPase subunit II</fullName>
    </alternativeName>
    <alternativeName>
        <fullName evidence="13">F-type ATPase subunit b'</fullName>
        <shortName evidence="13">F-ATPase subunit b'</shortName>
    </alternativeName>
</protein>
<dbReference type="InterPro" id="IPR034679">
    <property type="entry name" value="ATP_synth_b"/>
</dbReference>
<dbReference type="GO" id="GO:0046933">
    <property type="term" value="F:proton-transporting ATP synthase activity, rotational mechanism"/>
    <property type="evidence" value="ECO:0007669"/>
    <property type="project" value="UniProtKB-UniRule"/>
</dbReference>
<sequence>MTQWILLAAETAESGGLFDIDATLPLMAIQFLILATILNALFYKPLGKAIDERAGYVQGQLDQAKKQKQDAIALAQQYEQELREVRKESQNVIAQAQAEAQKIVSEQVQQAQQEVIAERQKASEQIEAERKEALSALEKQVKALSHQIVEKVIGAEFAK</sequence>
<evidence type="ECO:0000256" key="8">
    <source>
        <dbReference type="ARBA" id="ARBA00023078"/>
    </source>
</evidence>
<dbReference type="HAMAP" id="MF_01399">
    <property type="entry name" value="ATP_synth_bprime"/>
    <property type="match status" value="1"/>
</dbReference>
<dbReference type="PANTHER" id="PTHR33445:SF2">
    <property type="entry name" value="ATP SYNTHASE SUBUNIT B', CHLOROPLASTIC"/>
    <property type="match status" value="1"/>
</dbReference>
<organism evidence="16 17">
    <name type="scientific">Cyanobacterium aponinum 0216</name>
    <dbReference type="NCBI Taxonomy" id="2676140"/>
    <lineage>
        <taxon>Bacteria</taxon>
        <taxon>Bacillati</taxon>
        <taxon>Cyanobacteriota</taxon>
        <taxon>Cyanophyceae</taxon>
        <taxon>Oscillatoriophycideae</taxon>
        <taxon>Chroococcales</taxon>
        <taxon>Geminocystaceae</taxon>
        <taxon>Cyanobacterium</taxon>
    </lineage>
</organism>
<evidence type="ECO:0000256" key="6">
    <source>
        <dbReference type="ARBA" id="ARBA00022989"/>
    </source>
</evidence>
<evidence type="ECO:0000256" key="4">
    <source>
        <dbReference type="ARBA" id="ARBA00022692"/>
    </source>
</evidence>
<keyword evidence="3 13" id="KW-0138">CF(0)</keyword>
<dbReference type="GO" id="GO:0046961">
    <property type="term" value="F:proton-transporting ATPase activity, rotational mechanism"/>
    <property type="evidence" value="ECO:0007669"/>
    <property type="project" value="TreeGrafter"/>
</dbReference>
<evidence type="ECO:0000256" key="9">
    <source>
        <dbReference type="ARBA" id="ARBA00023136"/>
    </source>
</evidence>
<reference evidence="16 17" key="1">
    <citation type="submission" date="2019-11" db="EMBL/GenBank/DDBJ databases">
        <title>Isolation of a new High Light Tolerant Cyanobacteria.</title>
        <authorList>
            <person name="Dobson Z."/>
            <person name="Vaughn N."/>
            <person name="Vaughn M."/>
            <person name="Fromme P."/>
            <person name="Mazor Y."/>
        </authorList>
    </citation>
    <scope>NUCLEOTIDE SEQUENCE [LARGE SCALE GENOMIC DNA]</scope>
    <source>
        <strain evidence="16 17">0216</strain>
    </source>
</reference>
<gene>
    <name evidence="13" type="primary">atpF2</name>
    <name evidence="13" type="synonym">atpG</name>
    <name evidence="16" type="ORF">GGC33_02465</name>
</gene>
<proteinExistence type="inferred from homology"/>
<evidence type="ECO:0000256" key="12">
    <source>
        <dbReference type="ARBA" id="ARBA00037847"/>
    </source>
</evidence>
<dbReference type="RefSeq" id="WP_015218633.1">
    <property type="nucleotide sequence ID" value="NZ_WMIA01000002.1"/>
</dbReference>
<evidence type="ECO:0000256" key="11">
    <source>
        <dbReference type="ARBA" id="ARBA00025198"/>
    </source>
</evidence>
<name>A0A844GRV5_9CHRO</name>
<keyword evidence="2 13" id="KW-0813">Transport</keyword>
<dbReference type="SUPFAM" id="SSF81573">
    <property type="entry name" value="F1F0 ATP synthase subunit B, membrane domain"/>
    <property type="match status" value="1"/>
</dbReference>
<comment type="similarity">
    <text evidence="1 13 14">Belongs to the ATPase B chain family.</text>
</comment>
<feature type="transmembrane region" description="Helical" evidence="13">
    <location>
        <begin position="24"/>
        <end position="43"/>
    </location>
</feature>
<comment type="function">
    <text evidence="13">Component of the F(0) channel, it forms part of the peripheral stalk, linking F(1) to F(0). The b'-subunit is a diverged and duplicated form of b found in plants and photosynthetic bacteria.</text>
</comment>
<evidence type="ECO:0000256" key="14">
    <source>
        <dbReference type="RuleBase" id="RU003848"/>
    </source>
</evidence>
<keyword evidence="7 13" id="KW-0406">Ion transport</keyword>
<evidence type="ECO:0000256" key="2">
    <source>
        <dbReference type="ARBA" id="ARBA00022448"/>
    </source>
</evidence>
<dbReference type="EMBL" id="WMIA01000002">
    <property type="protein sequence ID" value="MTF37792.1"/>
    <property type="molecule type" value="Genomic_DNA"/>
</dbReference>
<dbReference type="NCBIfam" id="NF005607">
    <property type="entry name" value="PRK07353.1"/>
    <property type="match status" value="1"/>
</dbReference>
<dbReference type="Pfam" id="PF00430">
    <property type="entry name" value="ATP-synt_B"/>
    <property type="match status" value="1"/>
</dbReference>
<evidence type="ECO:0000313" key="17">
    <source>
        <dbReference type="Proteomes" id="UP000437131"/>
    </source>
</evidence>
<keyword evidence="4 13" id="KW-0812">Transmembrane</keyword>
<comment type="subunit">
    <text evidence="13">F-type ATPases have 2 components, F(1) - the catalytic core - and F(0) - the membrane proton channel. F(1) has five subunits: alpha(3), beta(3), gamma(1), delta(1), epsilon(1). F(0) has four main subunits: a(1), b(1), b'(1) and c(10-14). The alpha and beta chains form an alternating ring which encloses part of the gamma chain. F(1) is attached to F(0) by a central stalk formed by the gamma and epsilon chains, while a peripheral stalk is formed by the delta, b and b' chains.</text>
</comment>
<evidence type="ECO:0000256" key="15">
    <source>
        <dbReference type="SAM" id="Coils"/>
    </source>
</evidence>
<evidence type="ECO:0000256" key="5">
    <source>
        <dbReference type="ARBA" id="ARBA00022781"/>
    </source>
</evidence>
<dbReference type="CDD" id="cd06503">
    <property type="entry name" value="ATP-synt_Fo_b"/>
    <property type="match status" value="1"/>
</dbReference>
<evidence type="ECO:0000313" key="16">
    <source>
        <dbReference type="EMBL" id="MTF37792.1"/>
    </source>
</evidence>
<dbReference type="GO" id="GO:0031676">
    <property type="term" value="C:plasma membrane-derived thylakoid membrane"/>
    <property type="evidence" value="ECO:0007669"/>
    <property type="project" value="UniProtKB-SubCell"/>
</dbReference>
<dbReference type="HAMAP" id="MF_01398">
    <property type="entry name" value="ATP_synth_b_bprime"/>
    <property type="match status" value="1"/>
</dbReference>
<dbReference type="InterPro" id="IPR002146">
    <property type="entry name" value="ATP_synth_b/b'su_bac/chlpt"/>
</dbReference>
<keyword evidence="9 13" id="KW-0472">Membrane</keyword>
<dbReference type="GO" id="GO:0045259">
    <property type="term" value="C:proton-transporting ATP synthase complex"/>
    <property type="evidence" value="ECO:0007669"/>
    <property type="project" value="UniProtKB-KW"/>
</dbReference>
<dbReference type="GO" id="GO:0012505">
    <property type="term" value="C:endomembrane system"/>
    <property type="evidence" value="ECO:0007669"/>
    <property type="project" value="UniProtKB-SubCell"/>
</dbReference>
<evidence type="ECO:0000256" key="3">
    <source>
        <dbReference type="ARBA" id="ARBA00022547"/>
    </source>
</evidence>
<keyword evidence="5 13" id="KW-0375">Hydrogen ion transport</keyword>
<keyword evidence="10 13" id="KW-0066">ATP synthesis</keyword>
<evidence type="ECO:0000256" key="7">
    <source>
        <dbReference type="ARBA" id="ARBA00023065"/>
    </source>
</evidence>
<evidence type="ECO:0000256" key="1">
    <source>
        <dbReference type="ARBA" id="ARBA00005513"/>
    </source>
</evidence>
<keyword evidence="8 13" id="KW-0793">Thylakoid</keyword>
<comment type="subcellular location">
    <subcellularLocation>
        <location evidence="13">Cellular thylakoid membrane</location>
        <topology evidence="13">Single-pass membrane protein</topology>
    </subcellularLocation>
    <subcellularLocation>
        <location evidence="12">Endomembrane system</location>
        <topology evidence="12">Single-pass membrane protein</topology>
    </subcellularLocation>
</comment>